<keyword evidence="2" id="KW-1185">Reference proteome</keyword>
<protein>
    <submittedName>
        <fullName evidence="1">Uncharacterized protein</fullName>
    </submittedName>
</protein>
<sequence length="122" mass="13583">MAAGRGPATRPPTPRWPGRHSVSICILIVAEAQHRCRCGRRAPPATASWLHLCLPADESFTARLFIDASHGSVSSPLALSERRPVAANQHQRVRRDQSIDFFVAATTPHSRPHAYIFYFRCL</sequence>
<proteinExistence type="predicted"/>
<reference evidence="1" key="1">
    <citation type="journal article" date="2020" name="Stud. Mycol.">
        <title>101 Dothideomycetes genomes: a test case for predicting lifestyles and emergence of pathogens.</title>
        <authorList>
            <person name="Haridas S."/>
            <person name="Albert R."/>
            <person name="Binder M."/>
            <person name="Bloem J."/>
            <person name="Labutti K."/>
            <person name="Salamov A."/>
            <person name="Andreopoulos B."/>
            <person name="Baker S."/>
            <person name="Barry K."/>
            <person name="Bills G."/>
            <person name="Bluhm B."/>
            <person name="Cannon C."/>
            <person name="Castanera R."/>
            <person name="Culley D."/>
            <person name="Daum C."/>
            <person name="Ezra D."/>
            <person name="Gonzalez J."/>
            <person name="Henrissat B."/>
            <person name="Kuo A."/>
            <person name="Liang C."/>
            <person name="Lipzen A."/>
            <person name="Lutzoni F."/>
            <person name="Magnuson J."/>
            <person name="Mondo S."/>
            <person name="Nolan M."/>
            <person name="Ohm R."/>
            <person name="Pangilinan J."/>
            <person name="Park H.-J."/>
            <person name="Ramirez L."/>
            <person name="Alfaro M."/>
            <person name="Sun H."/>
            <person name="Tritt A."/>
            <person name="Yoshinaga Y."/>
            <person name="Zwiers L.-H."/>
            <person name="Turgeon B."/>
            <person name="Goodwin S."/>
            <person name="Spatafora J."/>
            <person name="Crous P."/>
            <person name="Grigoriev I."/>
        </authorList>
    </citation>
    <scope>NUCLEOTIDE SEQUENCE</scope>
    <source>
        <strain evidence="1">CBS 123094</strain>
    </source>
</reference>
<dbReference type="EMBL" id="ML977639">
    <property type="protein sequence ID" value="KAF1995400.1"/>
    <property type="molecule type" value="Genomic_DNA"/>
</dbReference>
<organism evidence="1 2">
    <name type="scientific">Amniculicola lignicola CBS 123094</name>
    <dbReference type="NCBI Taxonomy" id="1392246"/>
    <lineage>
        <taxon>Eukaryota</taxon>
        <taxon>Fungi</taxon>
        <taxon>Dikarya</taxon>
        <taxon>Ascomycota</taxon>
        <taxon>Pezizomycotina</taxon>
        <taxon>Dothideomycetes</taxon>
        <taxon>Pleosporomycetidae</taxon>
        <taxon>Pleosporales</taxon>
        <taxon>Amniculicolaceae</taxon>
        <taxon>Amniculicola</taxon>
    </lineage>
</organism>
<dbReference type="AlphaFoldDB" id="A0A6A5W123"/>
<gene>
    <name evidence="1" type="ORF">P154DRAFT_526325</name>
</gene>
<evidence type="ECO:0000313" key="1">
    <source>
        <dbReference type="EMBL" id="KAF1995400.1"/>
    </source>
</evidence>
<dbReference type="Proteomes" id="UP000799779">
    <property type="component" value="Unassembled WGS sequence"/>
</dbReference>
<accession>A0A6A5W123</accession>
<name>A0A6A5W123_9PLEO</name>
<evidence type="ECO:0000313" key="2">
    <source>
        <dbReference type="Proteomes" id="UP000799779"/>
    </source>
</evidence>